<dbReference type="EMBL" id="CP041932">
    <property type="protein sequence ID" value="QEK15446.1"/>
    <property type="molecule type" value="Genomic_DNA"/>
</dbReference>
<dbReference type="InterPro" id="IPR002725">
    <property type="entry name" value="YgjP-like_metallopeptidase"/>
</dbReference>
<protein>
    <submittedName>
        <fullName evidence="2">M48 family metallopeptidase</fullName>
    </submittedName>
</protein>
<name>A0A5C0SNY0_9EURY</name>
<keyword evidence="3" id="KW-1185">Reference proteome</keyword>
<evidence type="ECO:0000313" key="3">
    <source>
        <dbReference type="Proteomes" id="UP000322631"/>
    </source>
</evidence>
<dbReference type="Gene3D" id="3.30.2010.10">
    <property type="entry name" value="Metalloproteases ('zincins'), catalytic domain"/>
    <property type="match status" value="1"/>
</dbReference>
<gene>
    <name evidence="2" type="ORF">FPV09_10510</name>
</gene>
<sequence>MMILRNIMNFQGKLTGLWKSPSFQRCAGMLEELLERAKELLECRRPVKVKVRPLKTSVARISFKYGTITLDPSVLELEEEEILYVLVHELAHLKAETTYHSSAFWKEMERAFPEGKAKELEDRVMMKLHGKMV</sequence>
<dbReference type="Proteomes" id="UP000322631">
    <property type="component" value="Chromosome"/>
</dbReference>
<evidence type="ECO:0000313" key="2">
    <source>
        <dbReference type="EMBL" id="QEK15446.1"/>
    </source>
</evidence>
<dbReference type="AlphaFoldDB" id="A0A5C0SNY0"/>
<reference evidence="2 3" key="1">
    <citation type="submission" date="2019-07" db="EMBL/GenBank/DDBJ databases">
        <title>Complete genome of Thermococcus acidophilus.</title>
        <authorList>
            <person name="Li X."/>
        </authorList>
    </citation>
    <scope>NUCLEOTIDE SEQUENCE [LARGE SCALE GENOMIC DNA]</scope>
    <source>
        <strain evidence="2 3">SY113</strain>
    </source>
</reference>
<evidence type="ECO:0000259" key="1">
    <source>
        <dbReference type="Pfam" id="PF01863"/>
    </source>
</evidence>
<accession>A0A5C0SNY0</accession>
<dbReference type="KEGG" id="them:FPV09_10510"/>
<organism evidence="2 3">
    <name type="scientific">Thermococcus aciditolerans</name>
    <dbReference type="NCBI Taxonomy" id="2598455"/>
    <lineage>
        <taxon>Archaea</taxon>
        <taxon>Methanobacteriati</taxon>
        <taxon>Methanobacteriota</taxon>
        <taxon>Thermococci</taxon>
        <taxon>Thermococcales</taxon>
        <taxon>Thermococcaceae</taxon>
        <taxon>Thermococcus</taxon>
    </lineage>
</organism>
<dbReference type="Pfam" id="PF01863">
    <property type="entry name" value="YgjP-like"/>
    <property type="match status" value="1"/>
</dbReference>
<dbReference type="CDD" id="cd07344">
    <property type="entry name" value="M48_yhfN_like"/>
    <property type="match status" value="1"/>
</dbReference>
<feature type="domain" description="YgjP-like metallopeptidase" evidence="1">
    <location>
        <begin position="25"/>
        <end position="117"/>
    </location>
</feature>
<proteinExistence type="predicted"/>